<dbReference type="EMBL" id="JACBKZ010000014">
    <property type="protein sequence ID" value="KAF5934286.1"/>
    <property type="molecule type" value="Genomic_DNA"/>
</dbReference>
<gene>
    <name evidence="2" type="ORF">HYC85_030457</name>
</gene>
<keyword evidence="1" id="KW-0472">Membrane</keyword>
<evidence type="ECO:0000313" key="2">
    <source>
        <dbReference type="EMBL" id="KAF5934286.1"/>
    </source>
</evidence>
<reference evidence="3" key="1">
    <citation type="journal article" date="2020" name="Nat. Commun.">
        <title>Genome assembly of wild tea tree DASZ reveals pedigree and selection history of tea varieties.</title>
        <authorList>
            <person name="Zhang W."/>
            <person name="Zhang Y."/>
            <person name="Qiu H."/>
            <person name="Guo Y."/>
            <person name="Wan H."/>
            <person name="Zhang X."/>
            <person name="Scossa F."/>
            <person name="Alseekh S."/>
            <person name="Zhang Q."/>
            <person name="Wang P."/>
            <person name="Xu L."/>
            <person name="Schmidt M.H."/>
            <person name="Jia X."/>
            <person name="Li D."/>
            <person name="Zhu A."/>
            <person name="Guo F."/>
            <person name="Chen W."/>
            <person name="Ni D."/>
            <person name="Usadel B."/>
            <person name="Fernie A.R."/>
            <person name="Wen W."/>
        </authorList>
    </citation>
    <scope>NUCLEOTIDE SEQUENCE [LARGE SCALE GENOMIC DNA]</scope>
    <source>
        <strain evidence="3">cv. G240</strain>
    </source>
</reference>
<proteinExistence type="predicted"/>
<reference evidence="2 3" key="2">
    <citation type="submission" date="2020-07" db="EMBL/GenBank/DDBJ databases">
        <title>Genome assembly of wild tea tree DASZ reveals pedigree and selection history of tea varieties.</title>
        <authorList>
            <person name="Zhang W."/>
        </authorList>
    </citation>
    <scope>NUCLEOTIDE SEQUENCE [LARGE SCALE GENOMIC DNA]</scope>
    <source>
        <strain evidence="3">cv. G240</strain>
        <tissue evidence="2">Leaf</tissue>
    </source>
</reference>
<feature type="transmembrane region" description="Helical" evidence="1">
    <location>
        <begin position="30"/>
        <end position="52"/>
    </location>
</feature>
<dbReference type="AlphaFoldDB" id="A0A7J7G4U6"/>
<comment type="caution">
    <text evidence="2">The sequence shown here is derived from an EMBL/GenBank/DDBJ whole genome shotgun (WGS) entry which is preliminary data.</text>
</comment>
<protein>
    <submittedName>
        <fullName evidence="2">Uncharacterized protein</fullName>
    </submittedName>
</protein>
<dbReference type="Proteomes" id="UP000593564">
    <property type="component" value="Unassembled WGS sequence"/>
</dbReference>
<evidence type="ECO:0000256" key="1">
    <source>
        <dbReference type="SAM" id="Phobius"/>
    </source>
</evidence>
<name>A0A7J7G4U6_CAMSI</name>
<organism evidence="2 3">
    <name type="scientific">Camellia sinensis</name>
    <name type="common">Tea plant</name>
    <name type="synonym">Thea sinensis</name>
    <dbReference type="NCBI Taxonomy" id="4442"/>
    <lineage>
        <taxon>Eukaryota</taxon>
        <taxon>Viridiplantae</taxon>
        <taxon>Streptophyta</taxon>
        <taxon>Embryophyta</taxon>
        <taxon>Tracheophyta</taxon>
        <taxon>Spermatophyta</taxon>
        <taxon>Magnoliopsida</taxon>
        <taxon>eudicotyledons</taxon>
        <taxon>Gunneridae</taxon>
        <taxon>Pentapetalae</taxon>
        <taxon>asterids</taxon>
        <taxon>Ericales</taxon>
        <taxon>Theaceae</taxon>
        <taxon>Camellia</taxon>
    </lineage>
</organism>
<keyword evidence="1" id="KW-1133">Transmembrane helix</keyword>
<keyword evidence="3" id="KW-1185">Reference proteome</keyword>
<accession>A0A7J7G4U6</accession>
<keyword evidence="1" id="KW-0812">Transmembrane</keyword>
<sequence>MVWSGFQNHRAVRIAFCLKLKPVMEGHNPISLFTLLLMKSFVVWLAIQLYLLSSLESIFVIGLESPVVPRSRQRVTVLDLGHMGLQGTISPHLSNFSFPWQPGT</sequence>
<evidence type="ECO:0000313" key="3">
    <source>
        <dbReference type="Proteomes" id="UP000593564"/>
    </source>
</evidence>